<evidence type="ECO:0000313" key="4">
    <source>
        <dbReference type="Proteomes" id="UP000267049"/>
    </source>
</evidence>
<dbReference type="PANTHER" id="PTHR12788">
    <property type="entry name" value="PROTEIN-TYROSINE SULFOTRANSFERASE 2"/>
    <property type="match status" value="1"/>
</dbReference>
<dbReference type="AlphaFoldDB" id="A0A3M8SR19"/>
<dbReference type="Pfam" id="PF13469">
    <property type="entry name" value="Sulfotransfer_3"/>
    <property type="match status" value="1"/>
</dbReference>
<evidence type="ECO:0000256" key="2">
    <source>
        <dbReference type="SAM" id="MobiDB-lite"/>
    </source>
</evidence>
<sequence length="558" mass="60923">MRPPTDRFAATARPGDALASWQRAQQALAQRDLGRARAELQATLAADPTQVQPRVLLAGVMLAGNELRSACAQLLQAARRLPRDAATVCRVAQALMRVGETTAVRDCLAHPAIAHCQDGATLASLAHLHQLLGQHRESLALMDRARAGGYDNADFRYFRAIQLQFNGRLDEAAAELEACLQLGPSYGRAWLTLARLRRQSREHNHIDAIRAQRSRAAGDEDRAACEFALYKEHEDLGELDDAWQALQRANALMHARLRHDPVAEARLYNGLAARCDADLLASHREPEPAADEGPQPIFIIGLPRSGTTVLDRILGNHPDVVSAGELGDFGHQLRWSVDLPGRSLADAAMLERLPSLDLDTLGRRYLTQSRWRAGGCTRYVDKLPANFVLAGLIAPALPRARLLHLVRAPMDVCFSNYRALFGDAYAYSYDLATLASHHRNYRQLMAHWHTVAPGRILDVDYQQLVAEPERVGAQVLAFCGLPAAEGISDLASNTAPVATLSAAQVREPIHSRGVGEWRRYEAQLQGLRELLGDDVVGNGAMATGSDNDSDDASPAAKA</sequence>
<gene>
    <name evidence="3" type="ORF">EER27_10320</name>
</gene>
<dbReference type="Gene3D" id="3.40.50.300">
    <property type="entry name" value="P-loop containing nucleotide triphosphate hydrolases"/>
    <property type="match status" value="1"/>
</dbReference>
<dbReference type="RefSeq" id="WP_123088015.1">
    <property type="nucleotide sequence ID" value="NZ_RIBS01000004.1"/>
</dbReference>
<dbReference type="EMBL" id="RIBS01000004">
    <property type="protein sequence ID" value="RNF83757.1"/>
    <property type="molecule type" value="Genomic_DNA"/>
</dbReference>
<dbReference type="InterPro" id="IPR027417">
    <property type="entry name" value="P-loop_NTPase"/>
</dbReference>
<organism evidence="3 4">
    <name type="scientific">Montanilutibacter psychrotolerans</name>
    <dbReference type="NCBI Taxonomy" id="1327343"/>
    <lineage>
        <taxon>Bacteria</taxon>
        <taxon>Pseudomonadati</taxon>
        <taxon>Pseudomonadota</taxon>
        <taxon>Gammaproteobacteria</taxon>
        <taxon>Lysobacterales</taxon>
        <taxon>Lysobacteraceae</taxon>
        <taxon>Montanilutibacter</taxon>
    </lineage>
</organism>
<evidence type="ECO:0000256" key="1">
    <source>
        <dbReference type="ARBA" id="ARBA00022679"/>
    </source>
</evidence>
<dbReference type="GO" id="GO:0008476">
    <property type="term" value="F:protein-tyrosine sulfotransferase activity"/>
    <property type="evidence" value="ECO:0007669"/>
    <property type="project" value="InterPro"/>
</dbReference>
<accession>A0A3M8SR19</accession>
<protein>
    <submittedName>
        <fullName evidence="3">Sulfotransferase family protein</fullName>
    </submittedName>
</protein>
<feature type="region of interest" description="Disordered" evidence="2">
    <location>
        <begin position="538"/>
        <end position="558"/>
    </location>
</feature>
<dbReference type="Proteomes" id="UP000267049">
    <property type="component" value="Unassembled WGS sequence"/>
</dbReference>
<name>A0A3M8SR19_9GAMM</name>
<dbReference type="Gene3D" id="1.25.40.10">
    <property type="entry name" value="Tetratricopeptide repeat domain"/>
    <property type="match status" value="2"/>
</dbReference>
<dbReference type="SUPFAM" id="SSF52540">
    <property type="entry name" value="P-loop containing nucleoside triphosphate hydrolases"/>
    <property type="match status" value="1"/>
</dbReference>
<reference evidence="3 4" key="1">
    <citation type="submission" date="2018-11" db="EMBL/GenBank/DDBJ databases">
        <title>Lysobacter cryohumiis sp. nov., isolated from soil in the Tianshan Mountains, Xinjiang, China.</title>
        <authorList>
            <person name="Luo Y."/>
            <person name="Sheng H."/>
        </authorList>
    </citation>
    <scope>NUCLEOTIDE SEQUENCE [LARGE SCALE GENOMIC DNA]</scope>
    <source>
        <strain evidence="3 4">ZS60</strain>
    </source>
</reference>
<dbReference type="SUPFAM" id="SSF48452">
    <property type="entry name" value="TPR-like"/>
    <property type="match status" value="1"/>
</dbReference>
<dbReference type="InterPro" id="IPR011990">
    <property type="entry name" value="TPR-like_helical_dom_sf"/>
</dbReference>
<keyword evidence="1 3" id="KW-0808">Transferase</keyword>
<dbReference type="OrthoDB" id="9766687at2"/>
<dbReference type="InterPro" id="IPR026634">
    <property type="entry name" value="TPST-like"/>
</dbReference>
<proteinExistence type="predicted"/>
<dbReference type="PANTHER" id="PTHR12788:SF10">
    <property type="entry name" value="PROTEIN-TYROSINE SULFOTRANSFERASE"/>
    <property type="match status" value="1"/>
</dbReference>
<comment type="caution">
    <text evidence="3">The sequence shown here is derived from an EMBL/GenBank/DDBJ whole genome shotgun (WGS) entry which is preliminary data.</text>
</comment>
<evidence type="ECO:0000313" key="3">
    <source>
        <dbReference type="EMBL" id="RNF83757.1"/>
    </source>
</evidence>
<keyword evidence="4" id="KW-1185">Reference proteome</keyword>